<dbReference type="GO" id="GO:0005198">
    <property type="term" value="F:structural molecule activity"/>
    <property type="evidence" value="ECO:0007669"/>
    <property type="project" value="UniProtKB-UniRule"/>
</dbReference>
<evidence type="ECO:0000256" key="1">
    <source>
        <dbReference type="ARBA" id="ARBA00004365"/>
    </source>
</evidence>
<proteinExistence type="inferred from homology"/>
<dbReference type="Proteomes" id="UP000503640">
    <property type="component" value="Unassembled WGS sequence"/>
</dbReference>
<evidence type="ECO:0000256" key="2">
    <source>
        <dbReference type="ARBA" id="ARBA00004613"/>
    </source>
</evidence>
<dbReference type="RefSeq" id="WP_176068432.1">
    <property type="nucleotide sequence ID" value="NZ_BJTG01000011.1"/>
</dbReference>
<dbReference type="PANTHER" id="PTHR30033:SF1">
    <property type="entry name" value="FLAGELLAR HOOK-ASSOCIATED PROTEIN 1"/>
    <property type="match status" value="1"/>
</dbReference>
<accession>A0A7I9VRW5</accession>
<dbReference type="AlphaFoldDB" id="A0A7I9VRW5"/>
<dbReference type="InterPro" id="IPR002371">
    <property type="entry name" value="FlgK"/>
</dbReference>
<keyword evidence="10" id="KW-0966">Cell projection</keyword>
<dbReference type="Pfam" id="PF06429">
    <property type="entry name" value="Flg_bbr_C"/>
    <property type="match status" value="1"/>
</dbReference>
<dbReference type="GO" id="GO:0009424">
    <property type="term" value="C:bacterial-type flagellum hook"/>
    <property type="evidence" value="ECO:0007669"/>
    <property type="project" value="UniProtKB-UniRule"/>
</dbReference>
<reference evidence="11" key="1">
    <citation type="journal article" date="2020" name="Appl. Environ. Microbiol.">
        <title>Diazotrophic Anaeromyxobacter Isolates from Soils.</title>
        <authorList>
            <person name="Masuda Y."/>
            <person name="Yamanaka H."/>
            <person name="Xu Z.X."/>
            <person name="Shiratori Y."/>
            <person name="Aono T."/>
            <person name="Amachi S."/>
            <person name="Senoo K."/>
            <person name="Itoh H."/>
        </authorList>
    </citation>
    <scope>NUCLEOTIDE SEQUENCE [LARGE SCALE GENOMIC DNA]</scope>
    <source>
        <strain evidence="11">R267</strain>
    </source>
</reference>
<dbReference type="EMBL" id="BJTG01000011">
    <property type="protein sequence ID" value="GEJ59176.1"/>
    <property type="molecule type" value="Genomic_DNA"/>
</dbReference>
<keyword evidence="6 7" id="KW-0975">Bacterial flagellum</keyword>
<name>A0A7I9VRW5_9BACT</name>
<dbReference type="PANTHER" id="PTHR30033">
    <property type="entry name" value="FLAGELLAR HOOK-ASSOCIATED PROTEIN 1"/>
    <property type="match status" value="1"/>
</dbReference>
<dbReference type="NCBIfam" id="TIGR02492">
    <property type="entry name" value="flgK_ends"/>
    <property type="match status" value="1"/>
</dbReference>
<organism evidence="10 11">
    <name type="scientific">Anaeromyxobacter diazotrophicus</name>
    <dbReference type="NCBI Taxonomy" id="2590199"/>
    <lineage>
        <taxon>Bacteria</taxon>
        <taxon>Pseudomonadati</taxon>
        <taxon>Myxococcota</taxon>
        <taxon>Myxococcia</taxon>
        <taxon>Myxococcales</taxon>
        <taxon>Cystobacterineae</taxon>
        <taxon>Anaeromyxobacteraceae</taxon>
        <taxon>Anaeromyxobacter</taxon>
    </lineage>
</organism>
<dbReference type="GO" id="GO:0044780">
    <property type="term" value="P:bacterial-type flagellum assembly"/>
    <property type="evidence" value="ECO:0007669"/>
    <property type="project" value="InterPro"/>
</dbReference>
<evidence type="ECO:0000256" key="4">
    <source>
        <dbReference type="ARBA" id="ARBA00016244"/>
    </source>
</evidence>
<protein>
    <recommendedName>
        <fullName evidence="4 7">Flagellar hook-associated protein 1</fullName>
        <shortName evidence="7">HAP1</shortName>
    </recommendedName>
</protein>
<keyword evidence="5 7" id="KW-0964">Secreted</keyword>
<keyword evidence="11" id="KW-1185">Reference proteome</keyword>
<evidence type="ECO:0000313" key="10">
    <source>
        <dbReference type="EMBL" id="GEJ59176.1"/>
    </source>
</evidence>
<dbReference type="Pfam" id="PF22638">
    <property type="entry name" value="FlgK_D1"/>
    <property type="match status" value="1"/>
</dbReference>
<dbReference type="InterPro" id="IPR053927">
    <property type="entry name" value="FlgK_helical"/>
</dbReference>
<evidence type="ECO:0000256" key="5">
    <source>
        <dbReference type="ARBA" id="ARBA00022525"/>
    </source>
</evidence>
<dbReference type="GO" id="GO:0005576">
    <property type="term" value="C:extracellular region"/>
    <property type="evidence" value="ECO:0007669"/>
    <property type="project" value="UniProtKB-SubCell"/>
</dbReference>
<dbReference type="InterPro" id="IPR010930">
    <property type="entry name" value="Flg_bb/hook_C_dom"/>
</dbReference>
<gene>
    <name evidence="7 10" type="primary">flgK</name>
    <name evidence="10" type="ORF">AMYX_39170</name>
</gene>
<comment type="similarity">
    <text evidence="3 7">Belongs to the flagella basal body rod proteins family.</text>
</comment>
<keyword evidence="10" id="KW-0282">Flagellum</keyword>
<evidence type="ECO:0000313" key="11">
    <source>
        <dbReference type="Proteomes" id="UP000503640"/>
    </source>
</evidence>
<evidence type="ECO:0000256" key="3">
    <source>
        <dbReference type="ARBA" id="ARBA00009677"/>
    </source>
</evidence>
<evidence type="ECO:0000259" key="9">
    <source>
        <dbReference type="Pfam" id="PF22638"/>
    </source>
</evidence>
<sequence>MADLLSILSGAATSLSAQRALSATASHNLDNANNAGYSRQTASLEALVPAEQVNGAYLGRGATLGTVTQARDRFLEAQLPAAFGNAAFSTAQSDALQAFHGLDPDATGGLSDAISGFYSALSSLAQNPSDAGLRSSFLGAARSLAQTFNRTSQGLEAARSGLDAKVGALAGEVNVEASAVASLNVQIRQAGANGGTPNDLLDLRQQHLDRLAELTGATTIPTSTGDVNVALPGGVALVAGDRAASLATEPDPGNAPHLRVTMRLPDGSGPAAVPNASLGGTLGGTLSARDGTLAQTGQDVDHLAYDLAQAVNAQHAAGFKLDGTAGQPVFDAGASAAGAAGRLTLLLASGADLALSATTSGTSAPSGDAGNANALLATGQAALATSGKDVQATVAQVVSSFGSAASTSKAFAAQDGALKDSLATMRESTSGVSIDEEMIALQRAQRGYEAISKVIQTADQMLETLLNLR</sequence>
<evidence type="ECO:0000256" key="7">
    <source>
        <dbReference type="RuleBase" id="RU362065"/>
    </source>
</evidence>
<dbReference type="PRINTS" id="PR01005">
    <property type="entry name" value="FLGHOOKAP1"/>
</dbReference>
<dbReference type="SUPFAM" id="SSF64518">
    <property type="entry name" value="Phase 1 flagellin"/>
    <property type="match status" value="1"/>
</dbReference>
<feature type="domain" description="Flagellar hook-associated protein FlgK helical" evidence="9">
    <location>
        <begin position="106"/>
        <end position="330"/>
    </location>
</feature>
<comment type="caution">
    <text evidence="10">The sequence shown here is derived from an EMBL/GenBank/DDBJ whole genome shotgun (WGS) entry which is preliminary data.</text>
</comment>
<feature type="domain" description="Flagellar basal-body/hook protein C-terminal" evidence="8">
    <location>
        <begin position="429"/>
        <end position="468"/>
    </location>
</feature>
<evidence type="ECO:0000256" key="6">
    <source>
        <dbReference type="ARBA" id="ARBA00023143"/>
    </source>
</evidence>
<keyword evidence="10" id="KW-0969">Cilium</keyword>
<evidence type="ECO:0000259" key="8">
    <source>
        <dbReference type="Pfam" id="PF06429"/>
    </source>
</evidence>
<comment type="subcellular location">
    <subcellularLocation>
        <location evidence="1 7">Bacterial flagellum</location>
    </subcellularLocation>
    <subcellularLocation>
        <location evidence="2 7">Secreted</location>
    </subcellularLocation>
</comment>